<dbReference type="InterPro" id="IPR002156">
    <property type="entry name" value="RNaseH_domain"/>
</dbReference>
<feature type="domain" description="RNase H type-1" evidence="1">
    <location>
        <begin position="401"/>
        <end position="524"/>
    </location>
</feature>
<dbReference type="InterPro" id="IPR012337">
    <property type="entry name" value="RNaseH-like_sf"/>
</dbReference>
<evidence type="ECO:0000259" key="1">
    <source>
        <dbReference type="Pfam" id="PF13456"/>
    </source>
</evidence>
<dbReference type="Pfam" id="PF13966">
    <property type="entry name" value="zf-RVT"/>
    <property type="match status" value="1"/>
</dbReference>
<dbReference type="Pfam" id="PF13456">
    <property type="entry name" value="RVT_3"/>
    <property type="match status" value="1"/>
</dbReference>
<reference evidence="3" key="1">
    <citation type="journal article" date="2012" name="Nat. Biotechnol.">
        <title>Draft genome sequence of pigeonpea (Cajanus cajan), an orphan legume crop of resource-poor farmers.</title>
        <authorList>
            <person name="Varshney R.K."/>
            <person name="Chen W."/>
            <person name="Li Y."/>
            <person name="Bharti A.K."/>
            <person name="Saxena R.K."/>
            <person name="Schlueter J.A."/>
            <person name="Donoghue M.T."/>
            <person name="Azam S."/>
            <person name="Fan G."/>
            <person name="Whaley A.M."/>
            <person name="Farmer A.D."/>
            <person name="Sheridan J."/>
            <person name="Iwata A."/>
            <person name="Tuteja R."/>
            <person name="Penmetsa R.V."/>
            <person name="Wu W."/>
            <person name="Upadhyaya H.D."/>
            <person name="Yang S.P."/>
            <person name="Shah T."/>
            <person name="Saxena K.B."/>
            <person name="Michael T."/>
            <person name="McCombie W.R."/>
            <person name="Yang B."/>
            <person name="Zhang G."/>
            <person name="Yang H."/>
            <person name="Wang J."/>
            <person name="Spillane C."/>
            <person name="Cook D.R."/>
            <person name="May G.D."/>
            <person name="Xu X."/>
            <person name="Jackson S.A."/>
        </authorList>
    </citation>
    <scope>NUCLEOTIDE SEQUENCE [LARGE SCALE GENOMIC DNA]</scope>
</reference>
<accession>A0A151RM52</accession>
<keyword evidence="4" id="KW-1185">Reference proteome</keyword>
<dbReference type="InterPro" id="IPR044730">
    <property type="entry name" value="RNase_H-like_dom_plant"/>
</dbReference>
<organism evidence="3 4">
    <name type="scientific">Cajanus cajan</name>
    <name type="common">Pigeon pea</name>
    <name type="synonym">Cajanus indicus</name>
    <dbReference type="NCBI Taxonomy" id="3821"/>
    <lineage>
        <taxon>Eukaryota</taxon>
        <taxon>Viridiplantae</taxon>
        <taxon>Streptophyta</taxon>
        <taxon>Embryophyta</taxon>
        <taxon>Tracheophyta</taxon>
        <taxon>Spermatophyta</taxon>
        <taxon>Magnoliopsida</taxon>
        <taxon>eudicotyledons</taxon>
        <taxon>Gunneridae</taxon>
        <taxon>Pentapetalae</taxon>
        <taxon>rosids</taxon>
        <taxon>fabids</taxon>
        <taxon>Fabales</taxon>
        <taxon>Fabaceae</taxon>
        <taxon>Papilionoideae</taxon>
        <taxon>50 kb inversion clade</taxon>
        <taxon>NPAAA clade</taxon>
        <taxon>indigoferoid/millettioid clade</taxon>
        <taxon>Phaseoleae</taxon>
        <taxon>Cajanus</taxon>
    </lineage>
</organism>
<protein>
    <submittedName>
        <fullName evidence="3">Ribonuclease H protein At1g65750 family</fullName>
    </submittedName>
</protein>
<dbReference type="Gramene" id="C.cajan_34277.t">
    <property type="protein sequence ID" value="C.cajan_34277.t"/>
    <property type="gene ID" value="C.cajan_34277"/>
</dbReference>
<name>A0A151RM52_CAJCA</name>
<dbReference type="GO" id="GO:0003676">
    <property type="term" value="F:nucleic acid binding"/>
    <property type="evidence" value="ECO:0007669"/>
    <property type="project" value="InterPro"/>
</dbReference>
<sequence>MDKIQGRLAAWKSRLLNKAGRLCLVKSTISSIPVYSMQTLWLPQAVCNKIDQACRRMLWAKSDNTRFWSPVSWAVVTQPKELGGLGVREARRVNVSLLGKLVWDLLTAPQRPWVQILKSLYLHGNSVLCAQNRRGSGASSLWYTDWSGTGLWCGRVPYVHVADINKTVADCWVSGVWNFDNLYTALPAELTSSVQRLRVVNSSLGVDHFGWRGDNSGCYTAASGYRFLTPGLSTEGDIVWKRVWKLMIPEKVKFFLWQCLHSALPTNQVRADRRLSESGACSRCSCPHETILHALRDCPYSREVLMAGGVSTGWSFLERDCFQWLKGIILHKEAITLSFTLWWIWRFRNHMLFNGELWTISAVRRKVTLSTVENEVFNAKRGLWLEQPLWSPPEHPWAKLNTDGSCLSDISAMGMGGVIRDWTGRWRGGFSRGASTGDALRAELLALEDGLSLCWASGFRKVSCECDCLEAVSLFQARSTERDHLHNHYDVIRRIQCMLAWDWVVYISHIPRDINSVAHTLANWGVRNTSSIVFWRSPPDFILLQLGRDSVS</sequence>
<dbReference type="InterPro" id="IPR036397">
    <property type="entry name" value="RNaseH_sf"/>
</dbReference>
<dbReference type="AlphaFoldDB" id="A0A151RM52"/>
<dbReference type="InterPro" id="IPR053151">
    <property type="entry name" value="RNase_H-like"/>
</dbReference>
<dbReference type="Proteomes" id="UP000075243">
    <property type="component" value="Unassembled WGS sequence"/>
</dbReference>
<evidence type="ECO:0000259" key="2">
    <source>
        <dbReference type="Pfam" id="PF13966"/>
    </source>
</evidence>
<evidence type="ECO:0000313" key="3">
    <source>
        <dbReference type="EMBL" id="KYP43651.1"/>
    </source>
</evidence>
<dbReference type="SUPFAM" id="SSF53098">
    <property type="entry name" value="Ribonuclease H-like"/>
    <property type="match status" value="1"/>
</dbReference>
<dbReference type="GO" id="GO:0004523">
    <property type="term" value="F:RNA-DNA hybrid ribonuclease activity"/>
    <property type="evidence" value="ECO:0007669"/>
    <property type="project" value="InterPro"/>
</dbReference>
<proteinExistence type="predicted"/>
<dbReference type="EMBL" id="KQ483658">
    <property type="protein sequence ID" value="KYP43651.1"/>
    <property type="molecule type" value="Genomic_DNA"/>
</dbReference>
<dbReference type="CDD" id="cd06222">
    <property type="entry name" value="RNase_H_like"/>
    <property type="match status" value="1"/>
</dbReference>
<dbReference type="PANTHER" id="PTHR47723">
    <property type="entry name" value="OS05G0353850 PROTEIN"/>
    <property type="match status" value="1"/>
</dbReference>
<dbReference type="PANTHER" id="PTHR47723:SF19">
    <property type="entry name" value="POLYNUCLEOTIDYL TRANSFERASE, RIBONUCLEASE H-LIKE SUPERFAMILY PROTEIN"/>
    <property type="match status" value="1"/>
</dbReference>
<dbReference type="InterPro" id="IPR026960">
    <property type="entry name" value="RVT-Znf"/>
</dbReference>
<feature type="domain" description="Reverse transcriptase zinc-binding" evidence="2">
    <location>
        <begin position="219"/>
        <end position="304"/>
    </location>
</feature>
<evidence type="ECO:0000313" key="4">
    <source>
        <dbReference type="Proteomes" id="UP000075243"/>
    </source>
</evidence>
<dbReference type="Gene3D" id="3.30.420.10">
    <property type="entry name" value="Ribonuclease H-like superfamily/Ribonuclease H"/>
    <property type="match status" value="1"/>
</dbReference>
<gene>
    <name evidence="3" type="ORF">KK1_034879</name>
</gene>